<feature type="compositionally biased region" description="Polar residues" evidence="1">
    <location>
        <begin position="310"/>
        <end position="320"/>
    </location>
</feature>
<dbReference type="CDD" id="cd20144">
    <property type="entry name" value="PWWP_NSD_rpt1"/>
    <property type="match status" value="1"/>
</dbReference>
<dbReference type="SUPFAM" id="SSF63748">
    <property type="entry name" value="Tudor/PWWP/MBT"/>
    <property type="match status" value="1"/>
</dbReference>
<organism evidence="3 4">
    <name type="scientific">Adineta ricciae</name>
    <name type="common">Rotifer</name>
    <dbReference type="NCBI Taxonomy" id="249248"/>
    <lineage>
        <taxon>Eukaryota</taxon>
        <taxon>Metazoa</taxon>
        <taxon>Spiralia</taxon>
        <taxon>Gnathifera</taxon>
        <taxon>Rotifera</taxon>
        <taxon>Eurotatoria</taxon>
        <taxon>Bdelloidea</taxon>
        <taxon>Adinetida</taxon>
        <taxon>Adinetidae</taxon>
        <taxon>Adineta</taxon>
    </lineage>
</organism>
<evidence type="ECO:0000259" key="2">
    <source>
        <dbReference type="PROSITE" id="PS50812"/>
    </source>
</evidence>
<evidence type="ECO:0000256" key="1">
    <source>
        <dbReference type="SAM" id="MobiDB-lite"/>
    </source>
</evidence>
<sequence length="509" mass="58065">MATEQSSSESPTRKRPRRSKQDPQFIFDNPTNDTTNMDTVIPATANKRTPVKTKVKTIQPVESVDASGELYEPGDIVWCKLGGFPWWPALIYRCAAEGGIHTKTLNSNNKPKRLFFVYFYGKYLEYSWISTRWLLKYAGLSNFIQHAEAAVQQAPTKSEQLELANRYQLKVSMKKRVQWDEAIELADRALTMTKEERIEDFNELLEDALDQSKSSRRRKTSADQNQEGEDDEAGDKQLNTEESSVSLNTSSSAAAVVEGNEEIKPKEKPAITPRKPLAFTRNGSKKPEEDEQVEKNKRKRKEKSDVKPESNISISTTDNKPSGKIRRKSSTTKKTPTPSSKPAQKSRRSEKVTNGSEVEYDYIPTTDQQTTSPTVQLIQTNNPPLSNYEQKQIAEGLLHHPKESTLTFEEAQTYANDKAKEIVLENHNYQMNTISPEWFYESILLKYPAVVFKYRSWFENIQTDVIPNGNDMIKLKQWQIALMLHAQVKSEQQQEQVSTQAKPNPSNES</sequence>
<dbReference type="InterPro" id="IPR000313">
    <property type="entry name" value="PWWP_dom"/>
</dbReference>
<protein>
    <recommendedName>
        <fullName evidence="2">PWWP domain-containing protein</fullName>
    </recommendedName>
</protein>
<feature type="compositionally biased region" description="Low complexity" evidence="1">
    <location>
        <begin position="332"/>
        <end position="342"/>
    </location>
</feature>
<accession>A0A814M6G6</accession>
<name>A0A814M6G6_ADIRI</name>
<dbReference type="AlphaFoldDB" id="A0A814M6G6"/>
<keyword evidence="4" id="KW-1185">Reference proteome</keyword>
<dbReference type="PROSITE" id="PS50812">
    <property type="entry name" value="PWWP"/>
    <property type="match status" value="1"/>
</dbReference>
<feature type="compositionally biased region" description="Low complexity" evidence="1">
    <location>
        <begin position="28"/>
        <end position="38"/>
    </location>
</feature>
<reference evidence="3" key="1">
    <citation type="submission" date="2021-02" db="EMBL/GenBank/DDBJ databases">
        <authorList>
            <person name="Nowell W R."/>
        </authorList>
    </citation>
    <scope>NUCLEOTIDE SEQUENCE</scope>
</reference>
<feature type="compositionally biased region" description="Polar residues" evidence="1">
    <location>
        <begin position="1"/>
        <end position="10"/>
    </location>
</feature>
<dbReference type="SMART" id="SM00293">
    <property type="entry name" value="PWWP"/>
    <property type="match status" value="1"/>
</dbReference>
<feature type="region of interest" description="Disordered" evidence="1">
    <location>
        <begin position="1"/>
        <end position="38"/>
    </location>
</feature>
<dbReference type="Pfam" id="PF00855">
    <property type="entry name" value="PWWP"/>
    <property type="match status" value="1"/>
</dbReference>
<evidence type="ECO:0000313" key="4">
    <source>
        <dbReference type="Proteomes" id="UP000663828"/>
    </source>
</evidence>
<feature type="domain" description="PWWP" evidence="2">
    <location>
        <begin position="73"/>
        <end position="140"/>
    </location>
</feature>
<proteinExistence type="predicted"/>
<comment type="caution">
    <text evidence="3">The sequence shown here is derived from an EMBL/GenBank/DDBJ whole genome shotgun (WGS) entry which is preliminary data.</text>
</comment>
<dbReference type="Gene3D" id="2.30.30.140">
    <property type="match status" value="1"/>
</dbReference>
<feature type="compositionally biased region" description="Polar residues" evidence="1">
    <location>
        <begin position="365"/>
        <end position="374"/>
    </location>
</feature>
<gene>
    <name evidence="3" type="ORF">XAT740_LOCUS17028</name>
</gene>
<dbReference type="Proteomes" id="UP000663828">
    <property type="component" value="Unassembled WGS sequence"/>
</dbReference>
<feature type="compositionally biased region" description="Low complexity" evidence="1">
    <location>
        <begin position="243"/>
        <end position="257"/>
    </location>
</feature>
<evidence type="ECO:0000313" key="3">
    <source>
        <dbReference type="EMBL" id="CAF1075195.1"/>
    </source>
</evidence>
<feature type="region of interest" description="Disordered" evidence="1">
    <location>
        <begin position="209"/>
        <end position="374"/>
    </location>
</feature>
<dbReference type="EMBL" id="CAJNOR010001102">
    <property type="protein sequence ID" value="CAF1075195.1"/>
    <property type="molecule type" value="Genomic_DNA"/>
</dbReference>